<comment type="caution">
    <text evidence="4">The sequence shown here is derived from an EMBL/GenBank/DDBJ whole genome shotgun (WGS) entry which is preliminary data.</text>
</comment>
<keyword evidence="2" id="KW-0645">Protease</keyword>
<dbReference type="InterPro" id="IPR025257">
    <property type="entry name" value="MINDY-3/4_CD"/>
</dbReference>
<keyword evidence="5" id="KW-1185">Reference proteome</keyword>
<dbReference type="PANTHER" id="PTHR12473:SF18">
    <property type="entry name" value="INACTIVE UBIQUITIN CARBOXYL-TERMINAL HYDROLASE MINDY-4B"/>
    <property type="match status" value="1"/>
</dbReference>
<dbReference type="EC" id="3.4.19.12" evidence="2"/>
<dbReference type="Pfam" id="PF13898">
    <property type="entry name" value="MINDY-3_4_CD"/>
    <property type="match status" value="1"/>
</dbReference>
<proteinExistence type="inferred from homology"/>
<protein>
    <recommendedName>
        <fullName evidence="2">Ubiquitin carboxyl-terminal hydrolase MINDY</fullName>
        <ecNumber evidence="2">3.4.19.12</ecNumber>
    </recommendedName>
</protein>
<dbReference type="EMBL" id="CABDUW010000693">
    <property type="protein sequence ID" value="VTJ73704.1"/>
    <property type="molecule type" value="Genomic_DNA"/>
</dbReference>
<feature type="non-terminal residue" evidence="4">
    <location>
        <position position="1"/>
    </location>
</feature>
<dbReference type="GO" id="GO:0071108">
    <property type="term" value="P:protein K48-linked deubiquitination"/>
    <property type="evidence" value="ECO:0007669"/>
    <property type="project" value="InterPro"/>
</dbReference>
<accession>A0A5E4BVU3</accession>
<feature type="domain" description="Deubiquitinating enzyme MINDY-3/4 conserved" evidence="3">
    <location>
        <begin position="1"/>
        <end position="60"/>
    </location>
</feature>
<evidence type="ECO:0000313" key="5">
    <source>
        <dbReference type="Proteomes" id="UP000335636"/>
    </source>
</evidence>
<dbReference type="AlphaFoldDB" id="A0A5E4BVU3"/>
<keyword evidence="2" id="KW-0788">Thiol protease</keyword>
<comment type="similarity">
    <text evidence="1 2">Belongs to the MINDY deubiquitinase family. FAM188 subfamily.</text>
</comment>
<dbReference type="Proteomes" id="UP000335636">
    <property type="component" value="Unassembled WGS sequence"/>
</dbReference>
<dbReference type="GO" id="GO:1990380">
    <property type="term" value="F:K48-linked deubiquitinase activity"/>
    <property type="evidence" value="ECO:0007669"/>
    <property type="project" value="UniProtKB-UniRule"/>
</dbReference>
<sequence>VGSMLKTPRFPIWLCNINGNCSVLFCTNRQLLSDWKMERVFDLYLYSGQRSQRRPAHLTV</sequence>
<feature type="non-terminal residue" evidence="4">
    <location>
        <position position="60"/>
    </location>
</feature>
<evidence type="ECO:0000256" key="2">
    <source>
        <dbReference type="RuleBase" id="RU367088"/>
    </source>
</evidence>
<organism evidence="4 5">
    <name type="scientific">Marmota monax</name>
    <name type="common">Woodchuck</name>
    <dbReference type="NCBI Taxonomy" id="9995"/>
    <lineage>
        <taxon>Eukaryota</taxon>
        <taxon>Metazoa</taxon>
        <taxon>Chordata</taxon>
        <taxon>Craniata</taxon>
        <taxon>Vertebrata</taxon>
        <taxon>Euteleostomi</taxon>
        <taxon>Mammalia</taxon>
        <taxon>Eutheria</taxon>
        <taxon>Euarchontoglires</taxon>
        <taxon>Glires</taxon>
        <taxon>Rodentia</taxon>
        <taxon>Sciuromorpha</taxon>
        <taxon>Sciuridae</taxon>
        <taxon>Xerinae</taxon>
        <taxon>Marmotini</taxon>
        <taxon>Marmota</taxon>
    </lineage>
</organism>
<evidence type="ECO:0000313" key="4">
    <source>
        <dbReference type="EMBL" id="VTJ73704.1"/>
    </source>
</evidence>
<keyword evidence="2" id="KW-0833">Ubl conjugation pathway</keyword>
<keyword evidence="2" id="KW-0378">Hydrolase</keyword>
<dbReference type="InterPro" id="IPR039785">
    <property type="entry name" value="MINY3/4"/>
</dbReference>
<evidence type="ECO:0000259" key="3">
    <source>
        <dbReference type="Pfam" id="PF13898"/>
    </source>
</evidence>
<dbReference type="PANTHER" id="PTHR12473">
    <property type="entry name" value="UBIQUITIN CARBOXYL-TERMINAL HYDROLASE MINDY-4-RELATED"/>
    <property type="match status" value="1"/>
</dbReference>
<dbReference type="GO" id="GO:0006508">
    <property type="term" value="P:proteolysis"/>
    <property type="evidence" value="ECO:0007669"/>
    <property type="project" value="UniProtKB-KW"/>
</dbReference>
<gene>
    <name evidence="4" type="ORF">MONAX_5E039997</name>
</gene>
<reference evidence="4" key="1">
    <citation type="submission" date="2019-04" db="EMBL/GenBank/DDBJ databases">
        <authorList>
            <person name="Alioto T."/>
            <person name="Alioto T."/>
        </authorList>
    </citation>
    <scope>NUCLEOTIDE SEQUENCE [LARGE SCALE GENOMIC DNA]</scope>
</reference>
<name>A0A5E4BVU3_MARMO</name>
<dbReference type="GO" id="GO:0004843">
    <property type="term" value="F:cysteine-type deubiquitinase activity"/>
    <property type="evidence" value="ECO:0007669"/>
    <property type="project" value="UniProtKB-UniRule"/>
</dbReference>
<evidence type="ECO:0000256" key="1">
    <source>
        <dbReference type="ARBA" id="ARBA00011074"/>
    </source>
</evidence>
<comment type="function">
    <text evidence="2">Hydrolase that can remove 'Lys-48'-linked conjugated ubiquitin from proteins.</text>
</comment>
<comment type="catalytic activity">
    <reaction evidence="2">
        <text>Thiol-dependent hydrolysis of ester, thioester, amide, peptide and isopeptide bonds formed by the C-terminal Gly of ubiquitin (a 76-residue protein attached to proteins as an intracellular targeting signal).</text>
        <dbReference type="EC" id="3.4.19.12"/>
    </reaction>
</comment>